<keyword evidence="4" id="KW-0449">Lipoprotein</keyword>
<dbReference type="CDD" id="cd03399">
    <property type="entry name" value="SPFH_flotillin"/>
    <property type="match status" value="1"/>
</dbReference>
<evidence type="ECO:0000313" key="8">
    <source>
        <dbReference type="EMBL" id="CAA2627772.1"/>
    </source>
</evidence>
<dbReference type="EMBL" id="CACRZD030000010">
    <property type="protein sequence ID" value="CAA6667029.1"/>
    <property type="molecule type" value="Genomic_DNA"/>
</dbReference>
<dbReference type="PANTHER" id="PTHR13806:SF31">
    <property type="entry name" value="FLOTILLIN-LIKE PROTEIN 1-RELATED"/>
    <property type="match status" value="1"/>
</dbReference>
<dbReference type="InterPro" id="IPR027705">
    <property type="entry name" value="Flotillin_fam"/>
</dbReference>
<evidence type="ECO:0000256" key="6">
    <source>
        <dbReference type="SAM" id="Coils"/>
    </source>
</evidence>
<name>A0A7I8JAA3_SPIIN</name>
<evidence type="ECO:0000256" key="1">
    <source>
        <dbReference type="ARBA" id="ARBA00007161"/>
    </source>
</evidence>
<protein>
    <recommendedName>
        <fullName evidence="5">Flotillin-like</fullName>
    </recommendedName>
</protein>
<dbReference type="InterPro" id="IPR036013">
    <property type="entry name" value="Band_7/SPFH_dom_sf"/>
</dbReference>
<organism evidence="8">
    <name type="scientific">Spirodela intermedia</name>
    <name type="common">Intermediate duckweed</name>
    <dbReference type="NCBI Taxonomy" id="51605"/>
    <lineage>
        <taxon>Eukaryota</taxon>
        <taxon>Viridiplantae</taxon>
        <taxon>Streptophyta</taxon>
        <taxon>Embryophyta</taxon>
        <taxon>Tracheophyta</taxon>
        <taxon>Spermatophyta</taxon>
        <taxon>Magnoliopsida</taxon>
        <taxon>Liliopsida</taxon>
        <taxon>Araceae</taxon>
        <taxon>Lemnoideae</taxon>
        <taxon>Spirodela</taxon>
    </lineage>
</organism>
<evidence type="ECO:0000256" key="2">
    <source>
        <dbReference type="ARBA" id="ARBA00022475"/>
    </source>
</evidence>
<comment type="subcellular location">
    <subcellularLocation>
        <location evidence="5">Cell membrane</location>
        <topology evidence="5">Lipid-anchor</topology>
    </subcellularLocation>
    <subcellularLocation>
        <location evidence="5">Membrane</location>
        <location evidence="5">Caveola</location>
    </subcellularLocation>
</comment>
<dbReference type="GO" id="GO:0005901">
    <property type="term" value="C:caveola"/>
    <property type="evidence" value="ECO:0007669"/>
    <property type="project" value="UniProtKB-SubCell"/>
</dbReference>
<dbReference type="EMBL" id="LR743597">
    <property type="protein sequence ID" value="CAA2627772.1"/>
    <property type="molecule type" value="Genomic_DNA"/>
</dbReference>
<dbReference type="PANTHER" id="PTHR13806">
    <property type="entry name" value="FLOTILLIN-RELATED"/>
    <property type="match status" value="1"/>
</dbReference>
<dbReference type="Pfam" id="PF01145">
    <property type="entry name" value="Band_7"/>
    <property type="match status" value="1"/>
</dbReference>
<reference evidence="8 9" key="1">
    <citation type="submission" date="2019-12" db="EMBL/GenBank/DDBJ databases">
        <authorList>
            <person name="Scholz U."/>
            <person name="Mascher M."/>
            <person name="Fiebig A."/>
        </authorList>
    </citation>
    <scope>NUCLEOTIDE SEQUENCE</scope>
</reference>
<dbReference type="Proteomes" id="UP001189122">
    <property type="component" value="Unassembled WGS sequence"/>
</dbReference>
<dbReference type="AlphaFoldDB" id="A0A7I8JAA3"/>
<evidence type="ECO:0000256" key="4">
    <source>
        <dbReference type="ARBA" id="ARBA00023288"/>
    </source>
</evidence>
<keyword evidence="2 5" id="KW-1003">Cell membrane</keyword>
<accession>A0A7I8JAA3</accession>
<feature type="domain" description="Band 7" evidence="7">
    <location>
        <begin position="20"/>
        <end position="174"/>
    </location>
</feature>
<evidence type="ECO:0000256" key="5">
    <source>
        <dbReference type="RuleBase" id="RU366054"/>
    </source>
</evidence>
<proteinExistence type="inferred from homology"/>
<keyword evidence="3 5" id="KW-0472">Membrane</keyword>
<sequence length="447" mass="49480">MAWYGVARASEYLAITGFQVSDIKLAKKAWILPGQSSTVFDILPVNYTFEMQAMSAEKLPFLLPLFSQSAPAPTTWRASSTLQPREGARAGVIEGETRVLAASMTMEEIFKGTKSFKEEVFGKVQLELNQFGLLIYNANVKQLVDVRGHEYFSYLGQKTQQEAANQAKVDVAEARMKGEIGSKNREGRPSKGAKEEIKVKTDVKIFENKREAEVVEANAELAMKKAGWTRQAQVAEVEAAKAVALREAELQMEVERRNALRQTEKLKAEKLSTAIVDYEMKVQEANWELYQKQKAAEATLYQQQKIAEGLRAAAEAAFFSRQQEAEAELYAKKREAEGLAALADAQATYLKKLLESLGGNYAALRDYLMINAGLYQEVARVNADAVKGLQPKISVWTNGRENGEGGAMKEVAGLYKMLPPLFKTVEEQVGMLPPAWMGTLNSGSSAH</sequence>
<feature type="coiled-coil region" evidence="6">
    <location>
        <begin position="245"/>
        <end position="288"/>
    </location>
</feature>
<gene>
    <name evidence="8" type="ORF">SI7747_10013422</name>
</gene>
<evidence type="ECO:0000313" key="9">
    <source>
        <dbReference type="Proteomes" id="UP001189122"/>
    </source>
</evidence>
<comment type="similarity">
    <text evidence="1 5">Belongs to the band 7/mec-2 family. Flotillin subfamily.</text>
</comment>
<dbReference type="Gene3D" id="3.30.479.30">
    <property type="entry name" value="Band 7 domain"/>
    <property type="match status" value="1"/>
</dbReference>
<evidence type="ECO:0000259" key="7">
    <source>
        <dbReference type="Pfam" id="PF01145"/>
    </source>
</evidence>
<keyword evidence="9" id="KW-1185">Reference proteome</keyword>
<evidence type="ECO:0000256" key="3">
    <source>
        <dbReference type="ARBA" id="ARBA00023136"/>
    </source>
</evidence>
<keyword evidence="6" id="KW-0175">Coiled coil</keyword>
<dbReference type="InterPro" id="IPR001107">
    <property type="entry name" value="Band_7"/>
</dbReference>
<dbReference type="SUPFAM" id="SSF117892">
    <property type="entry name" value="Band 7/SPFH domain"/>
    <property type="match status" value="1"/>
</dbReference>